<dbReference type="EMBL" id="AMRM01000005">
    <property type="protein sequence ID" value="EKF19858.1"/>
    <property type="molecule type" value="Genomic_DNA"/>
</dbReference>
<protein>
    <submittedName>
        <fullName evidence="1">Putative lipoprotein</fullName>
    </submittedName>
</protein>
<dbReference type="Proteomes" id="UP000006786">
    <property type="component" value="Unassembled WGS sequence"/>
</dbReference>
<comment type="caution">
    <text evidence="1">The sequence shown here is derived from an EMBL/GenBank/DDBJ whole genome shotgun (WGS) entry which is preliminary data.</text>
</comment>
<dbReference type="RefSeq" id="WP_008595307.1">
    <property type="nucleotide sequence ID" value="NZ_AMRM01000005.1"/>
</dbReference>
<sequence length="194" mass="20736">MINHRSLIGSFLLSAIAVVSGCQSGEPLGAFNMDKRNAQETAQVAEAAPDAVRESELRAYCPPATLRDGTSFFRTYQKGGQDDPSKIIYQASITDITRTCRYNDGSFGMTVAVAGRIVPGPVGTTGSVTMPIRIVVVQSDQVVYSQLFQHNVAITETAGATQFVFSDSNIVVPGQADRSIQVIVGYDEGPASKR</sequence>
<accession>K2N6Q5</accession>
<dbReference type="OrthoDB" id="8446614at2"/>
<proteinExistence type="predicted"/>
<organism evidence="1 2">
    <name type="scientific">Nitratireductor pacificus pht-3B</name>
    <dbReference type="NCBI Taxonomy" id="391937"/>
    <lineage>
        <taxon>Bacteria</taxon>
        <taxon>Pseudomonadati</taxon>
        <taxon>Pseudomonadota</taxon>
        <taxon>Alphaproteobacteria</taxon>
        <taxon>Hyphomicrobiales</taxon>
        <taxon>Phyllobacteriaceae</taxon>
        <taxon>Nitratireductor</taxon>
    </lineage>
</organism>
<name>K2N6Q5_9HYPH</name>
<dbReference type="STRING" id="391937.NA2_05938"/>
<evidence type="ECO:0000313" key="2">
    <source>
        <dbReference type="Proteomes" id="UP000006786"/>
    </source>
</evidence>
<dbReference type="AlphaFoldDB" id="K2N6Q5"/>
<evidence type="ECO:0000313" key="1">
    <source>
        <dbReference type="EMBL" id="EKF19858.1"/>
    </source>
</evidence>
<keyword evidence="1" id="KW-0449">Lipoprotein</keyword>
<dbReference type="PROSITE" id="PS51257">
    <property type="entry name" value="PROKAR_LIPOPROTEIN"/>
    <property type="match status" value="1"/>
</dbReference>
<dbReference type="eggNOG" id="ENOG503349C">
    <property type="taxonomic scope" value="Bacteria"/>
</dbReference>
<dbReference type="PATRIC" id="fig|391937.3.peg.1223"/>
<gene>
    <name evidence="1" type="ORF">NA2_05938</name>
</gene>
<keyword evidence="2" id="KW-1185">Reference proteome</keyword>
<reference evidence="1 2" key="1">
    <citation type="journal article" date="2012" name="J. Bacteriol.">
        <title>Genome Sequence of Nitratireductor pacificus Type Strain pht-3B.</title>
        <authorList>
            <person name="Lai Q."/>
            <person name="Li G."/>
            <person name="Shao Z."/>
        </authorList>
    </citation>
    <scope>NUCLEOTIDE SEQUENCE [LARGE SCALE GENOMIC DNA]</scope>
    <source>
        <strain evidence="2">pht-3B</strain>
    </source>
</reference>